<feature type="compositionally biased region" description="Polar residues" evidence="8">
    <location>
        <begin position="1040"/>
        <end position="1051"/>
    </location>
</feature>
<feature type="transmembrane region" description="Helical" evidence="9">
    <location>
        <begin position="176"/>
        <end position="196"/>
    </location>
</feature>
<sequence length="1242" mass="128564">MPGGVGKDGTVIDSDPPRSAAPGQRGRFRAARPPAPAPARKSAAVREATAPPTEDHSRLERSPLPRSGGARGSAPELASQRRNSTDGDEQVVRAGGSMAIATLISRITGFLRTVLIGSALGPAVASAFNTANTLPNLITELVLGAVLTSLVVPVLVRAEKEDPDQGAAFIRRLLTLTFTLTLSVTVLAVAAAPWLASMSLGEHGEVNVHMSTAFAFLVLPQILFYALFAVFMAVLNTKGIFKPGAWAPVINNVVTLAVLSLYFLLPPDLKLHPTDNVTITDASVLLLGLGTTAGVVMQALIMVLYLRKAGIDVRPLWGIDERLKAFGGMAIAIVVYVAISQLGWVLNNRIASMSSAAAPTIYTQAWQLLQVPYGVIGVTLLTAVMPRLSRNAADGDDKAVVKDLTTATKLTLLALIPIIVFFTAFGTLICSALFFYGDYPLDAANVLGWTVSFSAFTLIPYAIVLLHLRVFYAREEVWTPTFIIAGITITKLALAFTAPLVATEPRLVVVLLGAANGFGFLAGAIIGARLLGRSLGSLNSRAVLKTSGWAVGASVIAALVVWRMDVALVRFGHIPQTNPWFVGRTALAGIVFLGITGLILSRSHLPEVTTVGASLSRLPVLGKFITVDREAAASPTTSGSQPMLAGPATAQEAAHEAAVANSLLPALPPLSAGRVRGPRLVPGAPIMGGQYRLLADHGGSPAARLWQARDTKTGDVVALTIMDPAAAVREKSSSSGNGLTDLSRRVAQARAQMIQRTRALAECAGPGLTPIREVVDTVVGGPNLVIVVADWVAGSPLTAVAESGPDPLAAGYAVADLADAVARTGERGCVLGLDHRDRIRISTQGVATLAFPGVLPSNTAAQDNRGIVVALELLLEKVPYSEVPEELTALYRRAKSGADRSGAKGAKAAGSPSLSPEEVARRLRALTAGDLQVDRDATPDPTNRAGFGAARNRPRSLASAGLVAFLSVMLVAAVIAAAISFFGAGRQDSPLSPNSLRQGATGGASQVRLAPLANAQEWMPTNGSGTPDDPQGAGAIADGNPQTSWVSDQYNNQLGAGPASLKPGIGLMVDLPRGTQVAGVQLSGLAPGTQLELRRADAQTQSVEQAPVLATVDATDATMTVRFDQATPTVVAGPQELVPEQGSGDSGSPIASAGATPTGSDQGGAGSPTESAGTAPGQVASTNGGTQRLDRLLIWITKLPMPKPARLAEVAVAGQFDGGTDGVTTPPNPAPASTAPSQEQRR</sequence>
<dbReference type="GO" id="GO:0015648">
    <property type="term" value="F:lipid-linked peptidoglycan transporter activity"/>
    <property type="evidence" value="ECO:0007669"/>
    <property type="project" value="TreeGrafter"/>
</dbReference>
<keyword evidence="3 9" id="KW-0812">Transmembrane</keyword>
<dbReference type="GO" id="GO:0009252">
    <property type="term" value="P:peptidoglycan biosynthetic process"/>
    <property type="evidence" value="ECO:0007669"/>
    <property type="project" value="UniProtKB-KW"/>
</dbReference>
<dbReference type="PANTHER" id="PTHR47019:SF1">
    <property type="entry name" value="LIPID II FLIPPASE MURJ"/>
    <property type="match status" value="1"/>
</dbReference>
<proteinExistence type="predicted"/>
<feature type="transmembrane region" description="Helical" evidence="9">
    <location>
        <begin position="246"/>
        <end position="265"/>
    </location>
</feature>
<evidence type="ECO:0000256" key="1">
    <source>
        <dbReference type="ARBA" id="ARBA00004651"/>
    </source>
</evidence>
<keyword evidence="7 9" id="KW-0472">Membrane</keyword>
<evidence type="ECO:0000256" key="5">
    <source>
        <dbReference type="ARBA" id="ARBA00022984"/>
    </source>
</evidence>
<feature type="transmembrane region" description="Helical" evidence="9">
    <location>
        <begin position="960"/>
        <end position="984"/>
    </location>
</feature>
<dbReference type="CDD" id="cd13973">
    <property type="entry name" value="PK_MviN-like"/>
    <property type="match status" value="1"/>
</dbReference>
<feature type="transmembrane region" description="Helical" evidence="9">
    <location>
        <begin position="507"/>
        <end position="531"/>
    </location>
</feature>
<keyword evidence="6 9" id="KW-1133">Transmembrane helix</keyword>
<dbReference type="PRINTS" id="PR01806">
    <property type="entry name" value="VIRFACTRMVIN"/>
</dbReference>
<evidence type="ECO:0000256" key="2">
    <source>
        <dbReference type="ARBA" id="ARBA00022475"/>
    </source>
</evidence>
<feature type="transmembrane region" description="Helical" evidence="9">
    <location>
        <begin position="326"/>
        <end position="346"/>
    </location>
</feature>
<feature type="transmembrane region" description="Helical" evidence="9">
    <location>
        <begin position="543"/>
        <end position="561"/>
    </location>
</feature>
<feature type="region of interest" description="Disordered" evidence="8">
    <location>
        <begin position="1136"/>
        <end position="1184"/>
    </location>
</feature>
<name>A0A364V5X9_9CORY</name>
<evidence type="ECO:0000256" key="8">
    <source>
        <dbReference type="SAM" id="MobiDB-lite"/>
    </source>
</evidence>
<evidence type="ECO:0000313" key="11">
    <source>
        <dbReference type="Proteomes" id="UP000251577"/>
    </source>
</evidence>
<comment type="subcellular location">
    <subcellularLocation>
        <location evidence="1">Cell membrane</location>
        <topology evidence="1">Multi-pass membrane protein</topology>
    </subcellularLocation>
</comment>
<keyword evidence="4" id="KW-0133">Cell shape</keyword>
<gene>
    <name evidence="10" type="ORF">DLJ54_05115</name>
</gene>
<dbReference type="GO" id="GO:0005886">
    <property type="term" value="C:plasma membrane"/>
    <property type="evidence" value="ECO:0007669"/>
    <property type="project" value="UniProtKB-SubCell"/>
</dbReference>
<reference evidence="10 11" key="1">
    <citation type="journal article" date="2018" name="Syst. Appl. Microbiol.">
        <title>Corynebacterium heidelbergense sp. nov., isolated from the preen glands of Egyptian geese (Alopochen aegyptiacus).</title>
        <authorList>
            <person name="Braun M.S."/>
            <person name="Wang E."/>
            <person name="Zimmermann S."/>
            <person name="Wink M."/>
        </authorList>
    </citation>
    <scope>NUCLEOTIDE SEQUENCE [LARGE SCALE GENOMIC DNA]</scope>
    <source>
        <strain evidence="10 11">647</strain>
    </source>
</reference>
<dbReference type="Gene3D" id="1.10.510.10">
    <property type="entry name" value="Transferase(Phosphotransferase) domain 1"/>
    <property type="match status" value="1"/>
</dbReference>
<dbReference type="PANTHER" id="PTHR47019">
    <property type="entry name" value="LIPID II FLIPPASE MURJ"/>
    <property type="match status" value="1"/>
</dbReference>
<dbReference type="GO" id="GO:0034204">
    <property type="term" value="P:lipid translocation"/>
    <property type="evidence" value="ECO:0007669"/>
    <property type="project" value="TreeGrafter"/>
</dbReference>
<dbReference type="Gene3D" id="3.30.200.20">
    <property type="entry name" value="Phosphorylase Kinase, domain 1"/>
    <property type="match status" value="1"/>
</dbReference>
<keyword evidence="5" id="KW-0573">Peptidoglycan synthesis</keyword>
<keyword evidence="11" id="KW-1185">Reference proteome</keyword>
<evidence type="ECO:0000313" key="10">
    <source>
        <dbReference type="EMBL" id="RAV32047.1"/>
    </source>
</evidence>
<evidence type="ECO:0000256" key="7">
    <source>
        <dbReference type="ARBA" id="ARBA00023136"/>
    </source>
</evidence>
<evidence type="ECO:0000256" key="4">
    <source>
        <dbReference type="ARBA" id="ARBA00022960"/>
    </source>
</evidence>
<feature type="transmembrane region" description="Helical" evidence="9">
    <location>
        <begin position="410"/>
        <end position="434"/>
    </location>
</feature>
<dbReference type="InterPro" id="IPR051050">
    <property type="entry name" value="Lipid_II_flippase_MurJ/MviN"/>
</dbReference>
<feature type="transmembrane region" description="Helical" evidence="9">
    <location>
        <begin position="446"/>
        <end position="468"/>
    </location>
</feature>
<comment type="caution">
    <text evidence="10">The sequence shown here is derived from an EMBL/GenBank/DDBJ whole genome shotgun (WGS) entry which is preliminary data.</text>
</comment>
<dbReference type="InterPro" id="IPR004268">
    <property type="entry name" value="MurJ"/>
</dbReference>
<accession>A0A364V5X9</accession>
<feature type="region of interest" description="Disordered" evidence="8">
    <location>
        <begin position="1"/>
        <end position="90"/>
    </location>
</feature>
<feature type="region of interest" description="Disordered" evidence="8">
    <location>
        <begin position="1210"/>
        <end position="1242"/>
    </location>
</feature>
<feature type="transmembrane region" description="Helical" evidence="9">
    <location>
        <begin position="480"/>
        <end position="501"/>
    </location>
</feature>
<evidence type="ECO:0000256" key="3">
    <source>
        <dbReference type="ARBA" id="ARBA00022692"/>
    </source>
</evidence>
<keyword evidence="2" id="KW-1003">Cell membrane</keyword>
<dbReference type="Proteomes" id="UP000251577">
    <property type="component" value="Unassembled WGS sequence"/>
</dbReference>
<evidence type="ECO:0000256" key="9">
    <source>
        <dbReference type="SAM" id="Phobius"/>
    </source>
</evidence>
<feature type="compositionally biased region" description="Low complexity" evidence="8">
    <location>
        <begin position="1231"/>
        <end position="1242"/>
    </location>
</feature>
<organism evidence="10 11">
    <name type="scientific">Corynebacterium heidelbergense</name>
    <dbReference type="NCBI Taxonomy" id="2055947"/>
    <lineage>
        <taxon>Bacteria</taxon>
        <taxon>Bacillati</taxon>
        <taxon>Actinomycetota</taxon>
        <taxon>Actinomycetes</taxon>
        <taxon>Mycobacteriales</taxon>
        <taxon>Corynebacteriaceae</taxon>
        <taxon>Corynebacterium</taxon>
    </lineage>
</organism>
<feature type="compositionally biased region" description="Basic and acidic residues" evidence="8">
    <location>
        <begin position="53"/>
        <end position="63"/>
    </location>
</feature>
<dbReference type="Pfam" id="PF03023">
    <property type="entry name" value="MurJ"/>
    <property type="match status" value="1"/>
</dbReference>
<dbReference type="CDD" id="cd13123">
    <property type="entry name" value="MATE_MurJ_like"/>
    <property type="match status" value="1"/>
</dbReference>
<dbReference type="GO" id="GO:0008360">
    <property type="term" value="P:regulation of cell shape"/>
    <property type="evidence" value="ECO:0007669"/>
    <property type="project" value="UniProtKB-KW"/>
</dbReference>
<feature type="transmembrane region" description="Helical" evidence="9">
    <location>
        <begin position="581"/>
        <end position="600"/>
    </location>
</feature>
<dbReference type="AlphaFoldDB" id="A0A364V5X9"/>
<feature type="region of interest" description="Disordered" evidence="8">
    <location>
        <begin position="930"/>
        <end position="951"/>
    </location>
</feature>
<feature type="region of interest" description="Disordered" evidence="8">
    <location>
        <begin position="1017"/>
        <end position="1051"/>
    </location>
</feature>
<feature type="transmembrane region" description="Helical" evidence="9">
    <location>
        <begin position="366"/>
        <end position="389"/>
    </location>
</feature>
<feature type="transmembrane region" description="Helical" evidence="9">
    <location>
        <begin position="285"/>
        <end position="306"/>
    </location>
</feature>
<dbReference type="EMBL" id="QHCV01000041">
    <property type="protein sequence ID" value="RAV32047.1"/>
    <property type="molecule type" value="Genomic_DNA"/>
</dbReference>
<evidence type="ECO:0000256" key="6">
    <source>
        <dbReference type="ARBA" id="ARBA00022989"/>
    </source>
</evidence>
<feature type="transmembrane region" description="Helical" evidence="9">
    <location>
        <begin position="208"/>
        <end position="234"/>
    </location>
</feature>
<protein>
    <submittedName>
        <fullName evidence="10">Murein biosynthesis protein MurJ</fullName>
    </submittedName>
</protein>
<feature type="transmembrane region" description="Helical" evidence="9">
    <location>
        <begin position="137"/>
        <end position="156"/>
    </location>
</feature>
<feature type="transmembrane region" description="Helical" evidence="9">
    <location>
        <begin position="110"/>
        <end position="131"/>
    </location>
</feature>